<protein>
    <recommendedName>
        <fullName evidence="4">Toxin YoeB</fullName>
    </recommendedName>
</protein>
<dbReference type="Gene3D" id="3.30.2310.20">
    <property type="entry name" value="RelE-like"/>
    <property type="match status" value="1"/>
</dbReference>
<name>A0A1G2LUW4_9BACT</name>
<evidence type="ECO:0000313" key="2">
    <source>
        <dbReference type="EMBL" id="OHA14662.1"/>
    </source>
</evidence>
<accession>A0A1G2LUW4</accession>
<dbReference type="EMBL" id="MHQY01000005">
    <property type="protein sequence ID" value="OHA14662.1"/>
    <property type="molecule type" value="Genomic_DNA"/>
</dbReference>
<dbReference type="AlphaFoldDB" id="A0A1G2LUW4"/>
<dbReference type="InterPro" id="IPR035093">
    <property type="entry name" value="RelE/ParE_toxin_dom_sf"/>
</dbReference>
<dbReference type="NCBIfam" id="TIGR02385">
    <property type="entry name" value="RelE_StbE"/>
    <property type="match status" value="1"/>
</dbReference>
<comment type="caution">
    <text evidence="2">The sequence shown here is derived from an EMBL/GenBank/DDBJ whole genome shotgun (WGS) entry which is preliminary data.</text>
</comment>
<dbReference type="Proteomes" id="UP000177171">
    <property type="component" value="Unassembled WGS sequence"/>
</dbReference>
<evidence type="ECO:0000256" key="1">
    <source>
        <dbReference type="ARBA" id="ARBA00022649"/>
    </source>
</evidence>
<organism evidence="2 3">
    <name type="scientific">Candidatus Sungbacteria bacterium RIFCSPLOWO2_12_FULL_41_11</name>
    <dbReference type="NCBI Taxonomy" id="1802286"/>
    <lineage>
        <taxon>Bacteria</taxon>
        <taxon>Candidatus Sungiibacteriota</taxon>
    </lineage>
</organism>
<reference evidence="2 3" key="1">
    <citation type="journal article" date="2016" name="Nat. Commun.">
        <title>Thousands of microbial genomes shed light on interconnected biogeochemical processes in an aquifer system.</title>
        <authorList>
            <person name="Anantharaman K."/>
            <person name="Brown C.T."/>
            <person name="Hug L.A."/>
            <person name="Sharon I."/>
            <person name="Castelle C.J."/>
            <person name="Probst A.J."/>
            <person name="Thomas B.C."/>
            <person name="Singh A."/>
            <person name="Wilkins M.J."/>
            <person name="Karaoz U."/>
            <person name="Brodie E.L."/>
            <person name="Williams K.H."/>
            <person name="Hubbard S.S."/>
            <person name="Banfield J.F."/>
        </authorList>
    </citation>
    <scope>NUCLEOTIDE SEQUENCE [LARGE SCALE GENOMIC DNA]</scope>
</reference>
<dbReference type="InterPro" id="IPR007712">
    <property type="entry name" value="RelE/ParE_toxin"/>
</dbReference>
<sequence length="85" mass="10422">MRIYYSSKFEREYKGLPKEIKKIAEEKEGIFRKKPFDPGLDTHKLHGRFKEYWAFSIDNKYRIIFEFAEKDVIWFHSIGDHSIYQ</sequence>
<evidence type="ECO:0000313" key="3">
    <source>
        <dbReference type="Proteomes" id="UP000177171"/>
    </source>
</evidence>
<gene>
    <name evidence="2" type="ORF">A3G49_05785</name>
</gene>
<dbReference type="SUPFAM" id="SSF143011">
    <property type="entry name" value="RelE-like"/>
    <property type="match status" value="1"/>
</dbReference>
<keyword evidence="1" id="KW-1277">Toxin-antitoxin system</keyword>
<proteinExistence type="predicted"/>
<evidence type="ECO:0008006" key="4">
    <source>
        <dbReference type="Google" id="ProtNLM"/>
    </source>
</evidence>